<proteinExistence type="predicted"/>
<comment type="caution">
    <text evidence="2">The sequence shown here is derived from an EMBL/GenBank/DDBJ whole genome shotgun (WGS) entry which is preliminary data.</text>
</comment>
<evidence type="ECO:0000256" key="1">
    <source>
        <dbReference type="SAM" id="Phobius"/>
    </source>
</evidence>
<dbReference type="Proteomes" id="UP000635316">
    <property type="component" value="Unassembled WGS sequence"/>
</dbReference>
<name>A0ABS1EAG4_9BURK</name>
<keyword evidence="1" id="KW-0472">Membrane</keyword>
<reference evidence="2 3" key="1">
    <citation type="submission" date="2020-12" db="EMBL/GenBank/DDBJ databases">
        <authorList>
            <person name="Lu T."/>
            <person name="Wang Q."/>
            <person name="Han X."/>
        </authorList>
    </citation>
    <scope>NUCLEOTIDE SEQUENCE [LARGE SCALE GENOMIC DNA]</scope>
    <source>
        <strain evidence="2 3">WQ 585</strain>
    </source>
</reference>
<sequence length="51" mass="5969">MFISIPNLVENASLKIKKYRAVTTRYEKLAINYESVVALAFSIMWFPMRVD</sequence>
<keyword evidence="3" id="KW-1185">Reference proteome</keyword>
<dbReference type="EMBL" id="JAENGP010000005">
    <property type="protein sequence ID" value="MBK1780872.1"/>
    <property type="molecule type" value="Genomic_DNA"/>
</dbReference>
<evidence type="ECO:0000313" key="2">
    <source>
        <dbReference type="EMBL" id="MBK1780872.1"/>
    </source>
</evidence>
<feature type="transmembrane region" description="Helical" evidence="1">
    <location>
        <begin position="29"/>
        <end position="48"/>
    </location>
</feature>
<gene>
    <name evidence="2" type="ORF">JHL22_06535</name>
</gene>
<evidence type="ECO:0000313" key="3">
    <source>
        <dbReference type="Proteomes" id="UP000635316"/>
    </source>
</evidence>
<keyword evidence="1" id="KW-1133">Transmembrane helix</keyword>
<keyword evidence="1" id="KW-0812">Transmembrane</keyword>
<accession>A0ABS1EAG4</accession>
<organism evidence="2 3">
    <name type="scientific">Advenella mandrilli</name>
    <dbReference type="NCBI Taxonomy" id="2800330"/>
    <lineage>
        <taxon>Bacteria</taxon>
        <taxon>Pseudomonadati</taxon>
        <taxon>Pseudomonadota</taxon>
        <taxon>Betaproteobacteria</taxon>
        <taxon>Burkholderiales</taxon>
        <taxon>Alcaligenaceae</taxon>
    </lineage>
</organism>
<protein>
    <submittedName>
        <fullName evidence="2">Transposase</fullName>
    </submittedName>
</protein>